<keyword evidence="1" id="KW-0472">Membrane</keyword>
<dbReference type="EMBL" id="JBHSPH010000002">
    <property type="protein sequence ID" value="MFC5862206.1"/>
    <property type="molecule type" value="Genomic_DNA"/>
</dbReference>
<feature type="transmembrane region" description="Helical" evidence="1">
    <location>
        <begin position="62"/>
        <end position="80"/>
    </location>
</feature>
<evidence type="ECO:0000313" key="2">
    <source>
        <dbReference type="EMBL" id="MFC5862206.1"/>
    </source>
</evidence>
<gene>
    <name evidence="2" type="ORF">ACFPT7_07870</name>
</gene>
<reference evidence="3" key="1">
    <citation type="journal article" date="2019" name="Int. J. Syst. Evol. Microbiol.">
        <title>The Global Catalogue of Microorganisms (GCM) 10K type strain sequencing project: providing services to taxonomists for standard genome sequencing and annotation.</title>
        <authorList>
            <consortium name="The Broad Institute Genomics Platform"/>
            <consortium name="The Broad Institute Genome Sequencing Center for Infectious Disease"/>
            <person name="Wu L."/>
            <person name="Ma J."/>
        </authorList>
    </citation>
    <scope>NUCLEOTIDE SEQUENCE [LARGE SCALE GENOMIC DNA]</scope>
    <source>
        <strain evidence="3">JCM 4087</strain>
    </source>
</reference>
<dbReference type="RefSeq" id="WP_263338503.1">
    <property type="nucleotide sequence ID" value="NZ_JAGSYH010000004.1"/>
</dbReference>
<sequence>MPKYAAGPRMIAKVRAQATLSSTFFPDVSREAGTICRQSSQRRAALGSLQLDAFILCLKVKMIPAIIFLFIVFSSSRAILRTPRRIKGRSFFLVSSHTQQLRTQRVLWREAILNVGLEQ</sequence>
<name>A0ABW1ED57_9BACT</name>
<accession>A0ABW1ED57</accession>
<keyword evidence="3" id="KW-1185">Reference proteome</keyword>
<proteinExistence type="predicted"/>
<comment type="caution">
    <text evidence="2">The sequence shown here is derived from an EMBL/GenBank/DDBJ whole genome shotgun (WGS) entry which is preliminary data.</text>
</comment>
<evidence type="ECO:0000313" key="3">
    <source>
        <dbReference type="Proteomes" id="UP001596091"/>
    </source>
</evidence>
<dbReference type="Proteomes" id="UP001596091">
    <property type="component" value="Unassembled WGS sequence"/>
</dbReference>
<evidence type="ECO:0000256" key="1">
    <source>
        <dbReference type="SAM" id="Phobius"/>
    </source>
</evidence>
<protein>
    <submittedName>
        <fullName evidence="2">Uncharacterized protein</fullName>
    </submittedName>
</protein>
<keyword evidence="1" id="KW-1133">Transmembrane helix</keyword>
<organism evidence="2 3">
    <name type="scientific">Acidicapsa dinghuensis</name>
    <dbReference type="NCBI Taxonomy" id="2218256"/>
    <lineage>
        <taxon>Bacteria</taxon>
        <taxon>Pseudomonadati</taxon>
        <taxon>Acidobacteriota</taxon>
        <taxon>Terriglobia</taxon>
        <taxon>Terriglobales</taxon>
        <taxon>Acidobacteriaceae</taxon>
        <taxon>Acidicapsa</taxon>
    </lineage>
</organism>
<keyword evidence="1" id="KW-0812">Transmembrane</keyword>